<organism evidence="2 3">
    <name type="scientific">Candidatus Nealsonbacteria bacterium RIFCSPLOWO2_01_FULL_43_32</name>
    <dbReference type="NCBI Taxonomy" id="1801672"/>
    <lineage>
        <taxon>Bacteria</taxon>
        <taxon>Candidatus Nealsoniibacteriota</taxon>
    </lineage>
</organism>
<comment type="caution">
    <text evidence="2">The sequence shown here is derived from an EMBL/GenBank/DDBJ whole genome shotgun (WGS) entry which is preliminary data.</text>
</comment>
<keyword evidence="1" id="KW-0472">Membrane</keyword>
<evidence type="ECO:0000256" key="1">
    <source>
        <dbReference type="SAM" id="Phobius"/>
    </source>
</evidence>
<evidence type="ECO:0000313" key="2">
    <source>
        <dbReference type="EMBL" id="OGZ24198.1"/>
    </source>
</evidence>
<evidence type="ECO:0008006" key="4">
    <source>
        <dbReference type="Google" id="ProtNLM"/>
    </source>
</evidence>
<name>A0A1G2EG53_9BACT</name>
<dbReference type="Proteomes" id="UP000178647">
    <property type="component" value="Unassembled WGS sequence"/>
</dbReference>
<keyword evidence="1" id="KW-1133">Transmembrane helix</keyword>
<reference evidence="2 3" key="1">
    <citation type="journal article" date="2016" name="Nat. Commun.">
        <title>Thousands of microbial genomes shed light on interconnected biogeochemical processes in an aquifer system.</title>
        <authorList>
            <person name="Anantharaman K."/>
            <person name="Brown C.T."/>
            <person name="Hug L.A."/>
            <person name="Sharon I."/>
            <person name="Castelle C.J."/>
            <person name="Probst A.J."/>
            <person name="Thomas B.C."/>
            <person name="Singh A."/>
            <person name="Wilkins M.J."/>
            <person name="Karaoz U."/>
            <person name="Brodie E.L."/>
            <person name="Williams K.H."/>
            <person name="Hubbard S.S."/>
            <person name="Banfield J.F."/>
        </authorList>
    </citation>
    <scope>NUCLEOTIDE SEQUENCE [LARGE SCALE GENOMIC DNA]</scope>
</reference>
<dbReference type="AlphaFoldDB" id="A0A1G2EG53"/>
<accession>A0A1G2EG53</accession>
<protein>
    <recommendedName>
        <fullName evidence="4">Fibronectin type-III domain-containing protein</fullName>
    </recommendedName>
</protein>
<proteinExistence type="predicted"/>
<dbReference type="EMBL" id="MHMH01000016">
    <property type="protein sequence ID" value="OGZ24198.1"/>
    <property type="molecule type" value="Genomic_DNA"/>
</dbReference>
<evidence type="ECO:0000313" key="3">
    <source>
        <dbReference type="Proteomes" id="UP000178647"/>
    </source>
</evidence>
<sequence>MGSLTFFLVNGARDKSEKPPKRGLFLLAVLFYYELMTTKIFFIALLVLIPGVAYGSTAGDFQVNNQSTYAVPPGSTKVLILDLTLPSTKLTSIKILNAGTIQQYDISKITIYEDGPSAGWDGDESERVRKSSSPFFDAEFSGDFSQQRIFVTVDINSTVYTGKTIKLELAVNAAVFSDTSFNGPTNEKVVGFERMILAGTNIPSVPSSPIAKNGEAVSESTIRWYFTDASDNEFGFKILDGNLKEVARTEAAGLSYLDETGLNPDTEYSGRRVVAFNDKGESMSSSLAFFPAARTLALPVPAPEEIAPEPAEKIEEAATTTEPTTPTEKPIAELIVELQLKLIELLNQLIQLLQAQLAALQ</sequence>
<dbReference type="STRING" id="1801672.A2896_00435"/>
<keyword evidence="1" id="KW-0812">Transmembrane</keyword>
<gene>
    <name evidence="2" type="ORF">A2896_00435</name>
</gene>
<feature type="transmembrane region" description="Helical" evidence="1">
    <location>
        <begin position="23"/>
        <end position="49"/>
    </location>
</feature>